<evidence type="ECO:0000313" key="2">
    <source>
        <dbReference type="Proteomes" id="UP000675881"/>
    </source>
</evidence>
<dbReference type="SUPFAM" id="SSF57625">
    <property type="entry name" value="Invertebrate chitin-binding proteins"/>
    <property type="match status" value="1"/>
</dbReference>
<keyword evidence="2" id="KW-1185">Reference proteome</keyword>
<dbReference type="GO" id="GO:0005576">
    <property type="term" value="C:extracellular region"/>
    <property type="evidence" value="ECO:0007669"/>
    <property type="project" value="InterPro"/>
</dbReference>
<reference evidence="1" key="1">
    <citation type="submission" date="2021-02" db="EMBL/GenBank/DDBJ databases">
        <authorList>
            <person name="Bekaert M."/>
        </authorList>
    </citation>
    <scope>NUCLEOTIDE SEQUENCE</scope>
    <source>
        <strain evidence="1">IoA-00</strain>
    </source>
</reference>
<dbReference type="InterPro" id="IPR036508">
    <property type="entry name" value="Chitin-bd_dom_sf"/>
</dbReference>
<sequence>MNKWRTGREDKSRETSIMIQVHQSILNSKITSAMLFLLVIMATVSTSMYLPSSKGNCFMENCKYQVCEKEFITFLNPEDCRSYYECALNCICKEKCTEGLIYDHAWGYCVLPENARSKATCKSDRPL</sequence>
<proteinExistence type="predicted"/>
<dbReference type="PROSITE" id="PS50940">
    <property type="entry name" value="CHIT_BIND_II"/>
    <property type="match status" value="1"/>
</dbReference>
<organism evidence="1 2">
    <name type="scientific">Lepeophtheirus salmonis</name>
    <name type="common">Salmon louse</name>
    <name type="synonym">Caligus salmonis</name>
    <dbReference type="NCBI Taxonomy" id="72036"/>
    <lineage>
        <taxon>Eukaryota</taxon>
        <taxon>Metazoa</taxon>
        <taxon>Ecdysozoa</taxon>
        <taxon>Arthropoda</taxon>
        <taxon>Crustacea</taxon>
        <taxon>Multicrustacea</taxon>
        <taxon>Hexanauplia</taxon>
        <taxon>Copepoda</taxon>
        <taxon>Siphonostomatoida</taxon>
        <taxon>Caligidae</taxon>
        <taxon>Lepeophtheirus</taxon>
    </lineage>
</organism>
<dbReference type="Pfam" id="PF01607">
    <property type="entry name" value="CBM_14"/>
    <property type="match status" value="1"/>
</dbReference>
<accession>A0A7R8HCK5</accession>
<protein>
    <submittedName>
        <fullName evidence="1">(salmon louse) hypothetical protein</fullName>
    </submittedName>
</protein>
<dbReference type="GO" id="GO:0008061">
    <property type="term" value="F:chitin binding"/>
    <property type="evidence" value="ECO:0007669"/>
    <property type="project" value="InterPro"/>
</dbReference>
<dbReference type="AlphaFoldDB" id="A0A7R8HCK5"/>
<dbReference type="Proteomes" id="UP000675881">
    <property type="component" value="Chromosome 7"/>
</dbReference>
<name>A0A7R8HCK5_LEPSM</name>
<dbReference type="InterPro" id="IPR002557">
    <property type="entry name" value="Chitin-bd_dom"/>
</dbReference>
<evidence type="ECO:0000313" key="1">
    <source>
        <dbReference type="EMBL" id="CAF2993606.1"/>
    </source>
</evidence>
<dbReference type="SMART" id="SM00494">
    <property type="entry name" value="ChtBD2"/>
    <property type="match status" value="1"/>
</dbReference>
<dbReference type="Gene3D" id="2.170.140.10">
    <property type="entry name" value="Chitin binding domain"/>
    <property type="match status" value="1"/>
</dbReference>
<gene>
    <name evidence="1" type="ORF">LSAA_12994</name>
</gene>
<dbReference type="EMBL" id="HG994586">
    <property type="protein sequence ID" value="CAF2993606.1"/>
    <property type="molecule type" value="Genomic_DNA"/>
</dbReference>